<comment type="similarity">
    <text evidence="2">Belongs to the ABC transporter superfamily.</text>
</comment>
<dbReference type="Gene3D" id="3.40.50.300">
    <property type="entry name" value="P-loop containing nucleotide triphosphate hydrolases"/>
    <property type="match status" value="1"/>
</dbReference>
<dbReference type="InterPro" id="IPR027417">
    <property type="entry name" value="P-loop_NTPase"/>
</dbReference>
<evidence type="ECO:0000256" key="2">
    <source>
        <dbReference type="ARBA" id="ARBA00005417"/>
    </source>
</evidence>
<dbReference type="GO" id="GO:0046677">
    <property type="term" value="P:response to antibiotic"/>
    <property type="evidence" value="ECO:0007669"/>
    <property type="project" value="UniProtKB-KW"/>
</dbReference>
<comment type="caution">
    <text evidence="9">The sequence shown here is derived from an EMBL/GenBank/DDBJ whole genome shotgun (WGS) entry which is preliminary data.</text>
</comment>
<dbReference type="EMBL" id="VSZQ01000029">
    <property type="protein sequence ID" value="TYR65187.1"/>
    <property type="molecule type" value="Genomic_DNA"/>
</dbReference>
<dbReference type="InterPro" id="IPR003439">
    <property type="entry name" value="ABC_transporter-like_ATP-bd"/>
</dbReference>
<name>A0A5D4JHZ3_9ACTN</name>
<evidence type="ECO:0000256" key="7">
    <source>
        <dbReference type="SAM" id="MobiDB-lite"/>
    </source>
</evidence>
<protein>
    <submittedName>
        <fullName evidence="9">ABC transporter ATP-binding protein</fullName>
    </submittedName>
</protein>
<evidence type="ECO:0000256" key="1">
    <source>
        <dbReference type="ARBA" id="ARBA00004202"/>
    </source>
</evidence>
<evidence type="ECO:0000256" key="4">
    <source>
        <dbReference type="ARBA" id="ARBA00022741"/>
    </source>
</evidence>
<evidence type="ECO:0000259" key="8">
    <source>
        <dbReference type="PROSITE" id="PS50893"/>
    </source>
</evidence>
<keyword evidence="5 9" id="KW-0067">ATP-binding</keyword>
<evidence type="ECO:0000313" key="9">
    <source>
        <dbReference type="EMBL" id="TYR65187.1"/>
    </source>
</evidence>
<dbReference type="InterPro" id="IPR050763">
    <property type="entry name" value="ABC_transporter_ATP-binding"/>
</dbReference>
<reference evidence="9 10" key="1">
    <citation type="submission" date="2019-08" db="EMBL/GenBank/DDBJ databases">
        <title>Draft genome for granaticin producer strain Streptomyces parvus C05.</title>
        <authorList>
            <person name="Gonzalez-Pimentel J.L."/>
        </authorList>
    </citation>
    <scope>NUCLEOTIDE SEQUENCE [LARGE SCALE GENOMIC DNA]</scope>
    <source>
        <strain evidence="9 10">C05</strain>
    </source>
</reference>
<dbReference type="PANTHER" id="PTHR42711">
    <property type="entry name" value="ABC TRANSPORTER ATP-BINDING PROTEIN"/>
    <property type="match status" value="1"/>
</dbReference>
<proteinExistence type="inferred from homology"/>
<feature type="region of interest" description="Disordered" evidence="7">
    <location>
        <begin position="1"/>
        <end position="21"/>
    </location>
</feature>
<gene>
    <name evidence="9" type="ORF">FY004_07650</name>
</gene>
<organism evidence="9 10">
    <name type="scientific">Streptomyces parvus</name>
    <dbReference type="NCBI Taxonomy" id="66428"/>
    <lineage>
        <taxon>Bacteria</taxon>
        <taxon>Bacillati</taxon>
        <taxon>Actinomycetota</taxon>
        <taxon>Actinomycetes</taxon>
        <taxon>Kitasatosporales</taxon>
        <taxon>Streptomycetaceae</taxon>
        <taxon>Streptomyces</taxon>
    </lineage>
</organism>
<dbReference type="CDD" id="cd03230">
    <property type="entry name" value="ABC_DR_subfamily_A"/>
    <property type="match status" value="1"/>
</dbReference>
<dbReference type="AlphaFoldDB" id="A0A5D4JHZ3"/>
<dbReference type="Pfam" id="PF00005">
    <property type="entry name" value="ABC_tran"/>
    <property type="match status" value="1"/>
</dbReference>
<dbReference type="SUPFAM" id="SSF52540">
    <property type="entry name" value="P-loop containing nucleoside triphosphate hydrolases"/>
    <property type="match status" value="1"/>
</dbReference>
<keyword evidence="3" id="KW-0813">Transport</keyword>
<evidence type="ECO:0000313" key="10">
    <source>
        <dbReference type="Proteomes" id="UP000323242"/>
    </source>
</evidence>
<accession>A0A5D4JHZ3</accession>
<dbReference type="Proteomes" id="UP000323242">
    <property type="component" value="Unassembled WGS sequence"/>
</dbReference>
<dbReference type="SMART" id="SM00382">
    <property type="entry name" value="AAA"/>
    <property type="match status" value="1"/>
</dbReference>
<dbReference type="GO" id="GO:0016887">
    <property type="term" value="F:ATP hydrolysis activity"/>
    <property type="evidence" value="ECO:0007669"/>
    <property type="project" value="InterPro"/>
</dbReference>
<sequence>MGDRSTVTDSSGGTKKSPRGGALAVETLRLGREYRARRGPAVLALNDVSMEVEQGEVHGLLGPNGAGKSTLMKILSTVLLPTSGTGRVLGYDLATEHRRIRPLLGIVFGGERGLYPRLTARQNLRYWAALYGISAMNGSRRTDALLEELGLSARADDRVETFSVGMRQRLHLARGIIGDPRVLLLDEPTNGLDPLAARQLRELIQRLAGEGRTVLIATHDLAEAEVLCDRVTMINHGRVVAAEAPKTLARLVHREERVRIRAGSSLLDQVRALPGVLGIRAADDGTSVVSAAHQEAVGRVLAFVVQHGVTEIRTELPSLEEVYLRLVHREETRSVVPR</sequence>
<dbReference type="PANTHER" id="PTHR42711:SF5">
    <property type="entry name" value="ABC TRANSPORTER ATP-BINDING PROTEIN NATA"/>
    <property type="match status" value="1"/>
</dbReference>
<keyword evidence="4" id="KW-0547">Nucleotide-binding</keyword>
<feature type="domain" description="ABC transporter" evidence="8">
    <location>
        <begin position="28"/>
        <end position="261"/>
    </location>
</feature>
<evidence type="ECO:0000256" key="6">
    <source>
        <dbReference type="ARBA" id="ARBA00023251"/>
    </source>
</evidence>
<keyword evidence="10" id="KW-1185">Reference proteome</keyword>
<comment type="subcellular location">
    <subcellularLocation>
        <location evidence="1">Cell membrane</location>
        <topology evidence="1">Peripheral membrane protein</topology>
    </subcellularLocation>
</comment>
<evidence type="ECO:0000256" key="3">
    <source>
        <dbReference type="ARBA" id="ARBA00022448"/>
    </source>
</evidence>
<feature type="compositionally biased region" description="Polar residues" evidence="7">
    <location>
        <begin position="1"/>
        <end position="14"/>
    </location>
</feature>
<evidence type="ECO:0000256" key="5">
    <source>
        <dbReference type="ARBA" id="ARBA00022840"/>
    </source>
</evidence>
<dbReference type="GO" id="GO:0005886">
    <property type="term" value="C:plasma membrane"/>
    <property type="evidence" value="ECO:0007669"/>
    <property type="project" value="UniProtKB-SubCell"/>
</dbReference>
<dbReference type="InterPro" id="IPR003593">
    <property type="entry name" value="AAA+_ATPase"/>
</dbReference>
<dbReference type="PROSITE" id="PS50893">
    <property type="entry name" value="ABC_TRANSPORTER_2"/>
    <property type="match status" value="1"/>
</dbReference>
<dbReference type="GO" id="GO:0005524">
    <property type="term" value="F:ATP binding"/>
    <property type="evidence" value="ECO:0007669"/>
    <property type="project" value="UniProtKB-KW"/>
</dbReference>
<keyword evidence="6" id="KW-0046">Antibiotic resistance</keyword>